<protein>
    <submittedName>
        <fullName evidence="1">Uncharacterized protein</fullName>
    </submittedName>
</protein>
<dbReference type="EMBL" id="CM055104">
    <property type="protein sequence ID" value="KAJ7532389.1"/>
    <property type="molecule type" value="Genomic_DNA"/>
</dbReference>
<organism evidence="1 2">
    <name type="scientific">Diphasiastrum complanatum</name>
    <name type="common">Issler's clubmoss</name>
    <name type="synonym">Lycopodium complanatum</name>
    <dbReference type="NCBI Taxonomy" id="34168"/>
    <lineage>
        <taxon>Eukaryota</taxon>
        <taxon>Viridiplantae</taxon>
        <taxon>Streptophyta</taxon>
        <taxon>Embryophyta</taxon>
        <taxon>Tracheophyta</taxon>
        <taxon>Lycopodiopsida</taxon>
        <taxon>Lycopodiales</taxon>
        <taxon>Lycopodiaceae</taxon>
        <taxon>Lycopodioideae</taxon>
        <taxon>Diphasiastrum</taxon>
    </lineage>
</organism>
<evidence type="ECO:0000313" key="2">
    <source>
        <dbReference type="Proteomes" id="UP001162992"/>
    </source>
</evidence>
<evidence type="ECO:0000313" key="1">
    <source>
        <dbReference type="EMBL" id="KAJ7532389.1"/>
    </source>
</evidence>
<proteinExistence type="predicted"/>
<sequence length="1132" mass="127075">MATLGEQKLDRLLVLFDIQTLLIYPEPSRTLSLILGFMERLLKACNDSDGKGRTLWAYKLIDSSLSPLASRSKVELLIGSFATYVRFDSTHANCRAVAFDPKNKTADHFTAFCLSLKSLVSMKAESGQLAQQAIGARAENVARALQELLTDYTWDPLLNNGSLASNQQSMQAVEFTLSNLKHPSNLIILFSPLPATRSQFSGFLSCAEPAMHSGLNDLYIQNFSSKFFPVLEKLNAKEVHTCWVGLPTILPGSENRHFASCWETLPERSAIKSFRSLGCRFMSLDSLIMGSISMPFSLLLPSICHKPFQLSKKCAGISAKLHLCIHDRESFLLEVPLCKVEATFIGTPQPLRVSTNGLKDKIEGKLVPFKGQETSICLDSNVRMNIIIRTLIPMHHVRTSGLSSSQFYLLRRHSGRKNSLVQFNGELDHNCIHKYSSSRHDCRVGETLGNDLMKMLQQDADDFEPGKPAWQILLLFISRQKSIALIEICHSNSLIHAIFEPYTAHTAIVRVVNDVSMLFDPPSFPGLCLDYTSSIPNDARIETSACKVGLLEKAPVRIMHSSDPDSHTEKMKEKNTCKEVQLAMVQTRVLRKRVVRASYQMDCRSKKYKLVTSGSVNLSNKEASSIKSACPSKLDNIMTNSRLLEFEAEIKRNSWQTLVLGYLGSSQIESGLVSPYKLENELSCHMMDAKTVRSINCWMKHMSKQLSYNLDMNCMKHCPHSPLLLGVQHWLKNEQQTSECLIKASAKDQIPEFTICASPVILANAPIKEETEIPAFSAELAQCFIASVEEKIANCLNAHEVDLESFAKRIVAEARQAFLVLQAGGTPRKMTSQLKKLLLQSPKKLAVKYKHYKTVTKTETSDHRVVATQYSHSEKDKVREYELQIKLRLEILSTNHCPVLQEPMKVEVVKDICRLLENIQFSLPGGIFQGESLLDFSNRVIRSSYITTLPDTVKEIYTNMEFNGYTDPSSVVDFPLQEMENSIGVSSKEALSSQGNGQSTEDSMKGTDGNSFSHSGQVHFPQTRTAVGNETRTYQNSLPRKISRNRLREMDGIIGNKLIKEAQAKRERARRLAHFECKASDLLRLRIMKPVAPAKTKLKNQESISSRQLNDSTVEVVMETPMPKEKYKNDRP</sequence>
<accession>A0ACC2BS91</accession>
<dbReference type="Proteomes" id="UP001162992">
    <property type="component" value="Chromosome 13"/>
</dbReference>
<name>A0ACC2BS91_DIPCM</name>
<gene>
    <name evidence="1" type="ORF">O6H91_13G001800</name>
</gene>
<keyword evidence="2" id="KW-1185">Reference proteome</keyword>
<reference evidence="2" key="1">
    <citation type="journal article" date="2024" name="Proc. Natl. Acad. Sci. U.S.A.">
        <title>Extraordinary preservation of gene collinearity over three hundred million years revealed in homosporous lycophytes.</title>
        <authorList>
            <person name="Li C."/>
            <person name="Wickell D."/>
            <person name="Kuo L.Y."/>
            <person name="Chen X."/>
            <person name="Nie B."/>
            <person name="Liao X."/>
            <person name="Peng D."/>
            <person name="Ji J."/>
            <person name="Jenkins J."/>
            <person name="Williams M."/>
            <person name="Shu S."/>
            <person name="Plott C."/>
            <person name="Barry K."/>
            <person name="Rajasekar S."/>
            <person name="Grimwood J."/>
            <person name="Han X."/>
            <person name="Sun S."/>
            <person name="Hou Z."/>
            <person name="He W."/>
            <person name="Dai G."/>
            <person name="Sun C."/>
            <person name="Schmutz J."/>
            <person name="Leebens-Mack J.H."/>
            <person name="Li F.W."/>
            <person name="Wang L."/>
        </authorList>
    </citation>
    <scope>NUCLEOTIDE SEQUENCE [LARGE SCALE GENOMIC DNA]</scope>
    <source>
        <strain evidence="2">cv. PW_Plant_1</strain>
    </source>
</reference>
<comment type="caution">
    <text evidence="1">The sequence shown here is derived from an EMBL/GenBank/DDBJ whole genome shotgun (WGS) entry which is preliminary data.</text>
</comment>